<sequence>MKPPLGVKPDDYFRFIPSFIGTLLPGGQLSWSTNCFTQNKATLDVNQANSTATLSIISTGKTSLLCDSGYLSAYVAGMSLDYFEEEGLHQIQFSGPWLEEEYYDIAHNGIRIFNFTEGITMTTESIFETVLLFFGGLVGANVPEWTAEDNLAFLKDHMNLVMPERPVNRIDIPKSEIKSGDLLGVIRLDGLDPMLSWGMGSRTGHTCIAMWDNNNQLFVAESTVNSAYWPTNGIQLTPWDTWMDQAQNASYNVLHIPLDPLVASKFNASAAWEFFSTVEGLPYGFHNLFTGWIDTPEDNYPPPLTSQLVQLLAPFAEWLLQKEIGIGQTYDFLTQGLNYRLGTKGLTLNQAYMEASKRGISFTELVTMPEQDSWTFVDSNGVVGPSMVCDVFVSSMWKVGGIFGDLKDSIQVTEFTDWDAYTLKIFDANYKRPAACVAADPDIPFCQILGKYRMNLPDYNTYTPFPNMRQKCPTLPPNYIKPPNC</sequence>
<name>A0A6B2L2L9_9EUKA</name>
<accession>A0A6B2L2L9</accession>
<organism evidence="1">
    <name type="scientific">Arcella intermedia</name>
    <dbReference type="NCBI Taxonomy" id="1963864"/>
    <lineage>
        <taxon>Eukaryota</taxon>
        <taxon>Amoebozoa</taxon>
        <taxon>Tubulinea</taxon>
        <taxon>Elardia</taxon>
        <taxon>Arcellinida</taxon>
        <taxon>Sphaerothecina</taxon>
        <taxon>Arcellidae</taxon>
        <taxon>Arcella</taxon>
    </lineage>
</organism>
<evidence type="ECO:0000313" key="1">
    <source>
        <dbReference type="EMBL" id="NDV31263.1"/>
    </source>
</evidence>
<protein>
    <submittedName>
        <fullName evidence="1">Uncharacterized protein</fullName>
    </submittedName>
</protein>
<proteinExistence type="predicted"/>
<dbReference type="PANTHER" id="PTHR31354:SF2">
    <property type="entry name" value="OS01G0793500 PROTEIN"/>
    <property type="match status" value="1"/>
</dbReference>
<dbReference type="EMBL" id="GIBP01002294">
    <property type="protein sequence ID" value="NDV31263.1"/>
    <property type="molecule type" value="Transcribed_RNA"/>
</dbReference>
<dbReference type="Gene3D" id="3.90.1720.10">
    <property type="entry name" value="endopeptidase domain like (from Nostoc punctiforme)"/>
    <property type="match status" value="1"/>
</dbReference>
<dbReference type="InterPro" id="IPR038765">
    <property type="entry name" value="Papain-like_cys_pep_sf"/>
</dbReference>
<dbReference type="AlphaFoldDB" id="A0A6B2L2L9"/>
<dbReference type="SUPFAM" id="SSF54001">
    <property type="entry name" value="Cysteine proteinases"/>
    <property type="match status" value="1"/>
</dbReference>
<reference evidence="1" key="1">
    <citation type="journal article" date="2020" name="J. Eukaryot. Microbiol.">
        <title>De novo Sequencing, Assembly and Annotation of the Transcriptome for the Free-Living Testate Amoeba Arcella intermedia.</title>
        <authorList>
            <person name="Ribeiro G.M."/>
            <person name="Porfirio-Sousa A.L."/>
            <person name="Maurer-Alcala X.X."/>
            <person name="Katz L.A."/>
            <person name="Lahr D.J.G."/>
        </authorList>
    </citation>
    <scope>NUCLEOTIDE SEQUENCE</scope>
</reference>
<dbReference type="PANTHER" id="PTHR31354">
    <property type="entry name" value="OS01G0793500 PROTEIN"/>
    <property type="match status" value="1"/>
</dbReference>